<feature type="region of interest" description="Disordered" evidence="1">
    <location>
        <begin position="127"/>
        <end position="202"/>
    </location>
</feature>
<proteinExistence type="predicted"/>
<dbReference type="InterPro" id="IPR003615">
    <property type="entry name" value="HNH_nuc"/>
</dbReference>
<dbReference type="CDD" id="cd00085">
    <property type="entry name" value="HNHc"/>
    <property type="match status" value="1"/>
</dbReference>
<evidence type="ECO:0000313" key="2">
    <source>
        <dbReference type="EMBL" id="SDZ37278.1"/>
    </source>
</evidence>
<dbReference type="EMBL" id="FNPI01000011">
    <property type="protein sequence ID" value="SDZ37278.1"/>
    <property type="molecule type" value="Genomic_DNA"/>
</dbReference>
<dbReference type="Proteomes" id="UP000198935">
    <property type="component" value="Unassembled WGS sequence"/>
</dbReference>
<name>A0A1H3SHV2_9BACI</name>
<organism evidence="2 3">
    <name type="scientific">Evansella caseinilytica</name>
    <dbReference type="NCBI Taxonomy" id="1503961"/>
    <lineage>
        <taxon>Bacteria</taxon>
        <taxon>Bacillati</taxon>
        <taxon>Bacillota</taxon>
        <taxon>Bacilli</taxon>
        <taxon>Bacillales</taxon>
        <taxon>Bacillaceae</taxon>
        <taxon>Evansella</taxon>
    </lineage>
</organism>
<feature type="non-terminal residue" evidence="2">
    <location>
        <position position="1"/>
    </location>
</feature>
<dbReference type="AlphaFoldDB" id="A0A1H3SHV2"/>
<evidence type="ECO:0000313" key="3">
    <source>
        <dbReference type="Proteomes" id="UP000198935"/>
    </source>
</evidence>
<evidence type="ECO:0000256" key="1">
    <source>
        <dbReference type="SAM" id="MobiDB-lite"/>
    </source>
</evidence>
<keyword evidence="3" id="KW-1185">Reference proteome</keyword>
<accession>A0A1H3SHV2</accession>
<feature type="compositionally biased region" description="Polar residues" evidence="1">
    <location>
        <begin position="127"/>
        <end position="150"/>
    </location>
</feature>
<feature type="compositionally biased region" description="Basic and acidic residues" evidence="1">
    <location>
        <begin position="189"/>
        <end position="202"/>
    </location>
</feature>
<feature type="compositionally biased region" description="Low complexity" evidence="1">
    <location>
        <begin position="175"/>
        <end position="188"/>
    </location>
</feature>
<gene>
    <name evidence="2" type="ORF">SAMN05421736_1111</name>
</gene>
<reference evidence="3" key="1">
    <citation type="submission" date="2016-10" db="EMBL/GenBank/DDBJ databases">
        <authorList>
            <person name="Varghese N."/>
            <person name="Submissions S."/>
        </authorList>
    </citation>
    <scope>NUCLEOTIDE SEQUENCE [LARGE SCALE GENOMIC DNA]</scope>
    <source>
        <strain evidence="3">SP</strain>
    </source>
</reference>
<sequence length="342" mass="38748">QEPDTTGRKYVQIEVVSGARIWVWSSDGKTATPEDLQFTEEYNEWKRKYGVKEEKDPTLEQILWDNYMYHAECLRTGVNPETGEELTTLERMQSLSVVLSGVTTLASAAYWGHRWANTNINVNTRTIGNNTIKKNPTNSAGDSSGKNKQGYNRVDSSEKIKNSSNNSVDSKTTNNSTVSEKTGSSSSKNEVHDKGTGNKIDSDTIKKYIRDIEGRTGRELPKNQIEKLKEALRNKEYKKMSPIETAKHRAEFDKVKNKVIKEWEENTGQKWPVYNENVISEKTGKIIRKQGDKYDAHHIIENTFGGEHEWWNMHPAKFPNEHQAGIHGAGSPANTLFKGGKK</sequence>
<protein>
    <submittedName>
        <fullName evidence="2">Uncharacterized protein</fullName>
    </submittedName>
</protein>